<dbReference type="Gramene" id="OBART09G06630.1">
    <property type="protein sequence ID" value="OBART09G06630.1"/>
    <property type="gene ID" value="OBART09G06630"/>
</dbReference>
<evidence type="ECO:0000313" key="2">
    <source>
        <dbReference type="Proteomes" id="UP000026960"/>
    </source>
</evidence>
<keyword evidence="2" id="KW-1185">Reference proteome</keyword>
<dbReference type="EnsemblPlants" id="OBART09G06630.1">
    <property type="protein sequence ID" value="OBART09G06630.1"/>
    <property type="gene ID" value="OBART09G06630"/>
</dbReference>
<name>A0A0D3H5M3_9ORYZ</name>
<proteinExistence type="predicted"/>
<reference evidence="1" key="1">
    <citation type="journal article" date="2009" name="Rice">
        <title>De Novo Next Generation Sequencing of Plant Genomes.</title>
        <authorList>
            <person name="Rounsley S."/>
            <person name="Marri P.R."/>
            <person name="Yu Y."/>
            <person name="He R."/>
            <person name="Sisneros N."/>
            <person name="Goicoechea J.L."/>
            <person name="Lee S.J."/>
            <person name="Angelova A."/>
            <person name="Kudrna D."/>
            <person name="Luo M."/>
            <person name="Affourtit J."/>
            <person name="Desany B."/>
            <person name="Knight J."/>
            <person name="Niazi F."/>
            <person name="Egholm M."/>
            <person name="Wing R.A."/>
        </authorList>
    </citation>
    <scope>NUCLEOTIDE SEQUENCE [LARGE SCALE GENOMIC DNA]</scope>
    <source>
        <strain evidence="1">cv. IRGC 105608</strain>
    </source>
</reference>
<sequence length="84" mass="8300">MVLCPATTGMRLAAAAIPFSTALDGGGAIPFSAALDSGGDSVLSGARRWRPCSAARSGIMPLLRSGSAEVEDDGAVVHKKTGGG</sequence>
<organism evidence="1">
    <name type="scientific">Oryza barthii</name>
    <dbReference type="NCBI Taxonomy" id="65489"/>
    <lineage>
        <taxon>Eukaryota</taxon>
        <taxon>Viridiplantae</taxon>
        <taxon>Streptophyta</taxon>
        <taxon>Embryophyta</taxon>
        <taxon>Tracheophyta</taxon>
        <taxon>Spermatophyta</taxon>
        <taxon>Magnoliopsida</taxon>
        <taxon>Liliopsida</taxon>
        <taxon>Poales</taxon>
        <taxon>Poaceae</taxon>
        <taxon>BOP clade</taxon>
        <taxon>Oryzoideae</taxon>
        <taxon>Oryzeae</taxon>
        <taxon>Oryzinae</taxon>
        <taxon>Oryza</taxon>
    </lineage>
</organism>
<dbReference type="PaxDb" id="65489-OBART09G06630.1"/>
<dbReference type="HOGENOM" id="CLU_2531063_0_0_1"/>
<dbReference type="AlphaFoldDB" id="A0A0D3H5M3"/>
<accession>A0A0D3H5M3</accession>
<dbReference type="Proteomes" id="UP000026960">
    <property type="component" value="Chromosome 9"/>
</dbReference>
<reference evidence="1" key="2">
    <citation type="submission" date="2015-03" db="UniProtKB">
        <authorList>
            <consortium name="EnsemblPlants"/>
        </authorList>
    </citation>
    <scope>IDENTIFICATION</scope>
</reference>
<protein>
    <submittedName>
        <fullName evidence="1">Uncharacterized protein</fullName>
    </submittedName>
</protein>
<evidence type="ECO:0000313" key="1">
    <source>
        <dbReference type="EnsemblPlants" id="OBART09G06630.1"/>
    </source>
</evidence>